<dbReference type="AlphaFoldDB" id="A0A4V3C8P8"/>
<evidence type="ECO:0000313" key="4">
    <source>
        <dbReference type="Proteomes" id="UP000294901"/>
    </source>
</evidence>
<dbReference type="EMBL" id="SNWR01000001">
    <property type="protein sequence ID" value="TDO42218.1"/>
    <property type="molecule type" value="Genomic_DNA"/>
</dbReference>
<feature type="compositionally biased region" description="Low complexity" evidence="1">
    <location>
        <begin position="418"/>
        <end position="432"/>
    </location>
</feature>
<accession>A0A4V3C8P8</accession>
<dbReference type="Proteomes" id="UP000294901">
    <property type="component" value="Unassembled WGS sequence"/>
</dbReference>
<comment type="caution">
    <text evidence="3">The sequence shown here is derived from an EMBL/GenBank/DDBJ whole genome shotgun (WGS) entry which is preliminary data.</text>
</comment>
<gene>
    <name evidence="3" type="ORF">C8E87_5984</name>
</gene>
<feature type="transmembrane region" description="Helical" evidence="2">
    <location>
        <begin position="469"/>
        <end position="490"/>
    </location>
</feature>
<keyword evidence="2" id="KW-1133">Transmembrane helix</keyword>
<keyword evidence="4" id="KW-1185">Reference proteome</keyword>
<reference evidence="3 4" key="1">
    <citation type="submission" date="2019-03" db="EMBL/GenBank/DDBJ databases">
        <title>Sequencing the genomes of 1000 actinobacteria strains.</title>
        <authorList>
            <person name="Klenk H.-P."/>
        </authorList>
    </citation>
    <scope>NUCLEOTIDE SEQUENCE [LARGE SCALE GENOMIC DNA]</scope>
    <source>
        <strain evidence="3 4">DSM 43805</strain>
    </source>
</reference>
<evidence type="ECO:0000256" key="2">
    <source>
        <dbReference type="SAM" id="Phobius"/>
    </source>
</evidence>
<protein>
    <recommendedName>
        <fullName evidence="5">Gram-positive cocci surface proteins LPxTG domain-containing protein</fullName>
    </recommendedName>
</protein>
<sequence length="497" mass="50798">MVKPDTVVDRLARTFMPTQRPFRPTRTHPAFSGVAAAVAALAVLAVPVEAHARTEEGCEGARFTATAQADLAKITVLDGGILRRDLPALADVRLASAHGSADSERRPHRTIATGRYADAKLLGLRVPAVPLEGTVAESRAPSSRGPAEIDTPVRTESLVSVDAGGLATIQLGKSTADARWHDAYRCGRTGPLTRSATMLAGAQFLGGGGATPAIRAMRPAGTGAAPGIGAVRPAGAGEPTSLLKLGPAGSTQSATDLVRRKGRLAVTAAAGVALSDLTLFAGTAQEVSIKVVTQPTLTVTATGERAHDEVVYRPAVLKVAAAGKPLATLDTSDTSVGVELRGGLTAASLLSARISLGAPRQERAGRSVRAEAAALRVEVLLGRAHLLDVALGQLFAEASAPPLLTVPAHAQQRTYEKPVTATPSPAGTSPAAERQVPEAAPPTSPPAVRTVAEPQLEETDALARTGANVAAAATGGLLLVVLGVVALAMARRRGRRN</sequence>
<name>A0A4V3C8P8_9ACTN</name>
<evidence type="ECO:0000256" key="1">
    <source>
        <dbReference type="SAM" id="MobiDB-lite"/>
    </source>
</evidence>
<organism evidence="3 4">
    <name type="scientific">Paractinoplanes brasiliensis</name>
    <dbReference type="NCBI Taxonomy" id="52695"/>
    <lineage>
        <taxon>Bacteria</taxon>
        <taxon>Bacillati</taxon>
        <taxon>Actinomycetota</taxon>
        <taxon>Actinomycetes</taxon>
        <taxon>Micromonosporales</taxon>
        <taxon>Micromonosporaceae</taxon>
        <taxon>Paractinoplanes</taxon>
    </lineage>
</organism>
<proteinExistence type="predicted"/>
<evidence type="ECO:0000313" key="3">
    <source>
        <dbReference type="EMBL" id="TDO42218.1"/>
    </source>
</evidence>
<keyword evidence="2" id="KW-0472">Membrane</keyword>
<keyword evidence="2" id="KW-0812">Transmembrane</keyword>
<evidence type="ECO:0008006" key="5">
    <source>
        <dbReference type="Google" id="ProtNLM"/>
    </source>
</evidence>
<feature type="region of interest" description="Disordered" evidence="1">
    <location>
        <begin position="414"/>
        <end position="448"/>
    </location>
</feature>